<organism evidence="1 2">
    <name type="scientific">Nonomuraea diastatica</name>
    <dbReference type="NCBI Taxonomy" id="1848329"/>
    <lineage>
        <taxon>Bacteria</taxon>
        <taxon>Bacillati</taxon>
        <taxon>Actinomycetota</taxon>
        <taxon>Actinomycetes</taxon>
        <taxon>Streptosporangiales</taxon>
        <taxon>Streptosporangiaceae</taxon>
        <taxon>Nonomuraea</taxon>
    </lineage>
</organism>
<proteinExistence type="predicted"/>
<keyword evidence="2" id="KW-1185">Reference proteome</keyword>
<sequence>MRFRVREFELALMHRMRDLNAGRVEDALAAMGASRAEVRAAHTHWTRLSHAARAPKGAAVFRMALGRPHHTGPRAFGSLTCDVHRWALPAWPGLEFEVLTGPGGEVWNQWFVRPRGGVRLAFADLTPWTCVVADVGTSFPGATSVEGQAPHHWSVEFAHAGTAYRARFVYGLYQRLDRRDGGPPAG</sequence>
<name>A0A4R4WZB0_9ACTN</name>
<gene>
    <name evidence="1" type="ORF">E1294_09240</name>
</gene>
<dbReference type="Proteomes" id="UP000294543">
    <property type="component" value="Unassembled WGS sequence"/>
</dbReference>
<dbReference type="OrthoDB" id="3359274at2"/>
<reference evidence="1 2" key="1">
    <citation type="submission" date="2019-03" db="EMBL/GenBank/DDBJ databases">
        <title>Draft genome sequences of novel Actinobacteria.</title>
        <authorList>
            <person name="Sahin N."/>
            <person name="Ay H."/>
            <person name="Saygin H."/>
        </authorList>
    </citation>
    <scope>NUCLEOTIDE SEQUENCE [LARGE SCALE GENOMIC DNA]</scope>
    <source>
        <strain evidence="1 2">KC712</strain>
    </source>
</reference>
<dbReference type="AlphaFoldDB" id="A0A4R4WZB0"/>
<accession>A0A4R4WZB0</accession>
<protein>
    <submittedName>
        <fullName evidence="1">Uncharacterized protein</fullName>
    </submittedName>
</protein>
<dbReference type="RefSeq" id="WP_132506802.1">
    <property type="nucleotide sequence ID" value="NZ_SMKP01000019.1"/>
</dbReference>
<dbReference type="EMBL" id="SMKP01000019">
    <property type="protein sequence ID" value="TDD23219.1"/>
    <property type="molecule type" value="Genomic_DNA"/>
</dbReference>
<evidence type="ECO:0000313" key="1">
    <source>
        <dbReference type="EMBL" id="TDD23219.1"/>
    </source>
</evidence>
<comment type="caution">
    <text evidence="1">The sequence shown here is derived from an EMBL/GenBank/DDBJ whole genome shotgun (WGS) entry which is preliminary data.</text>
</comment>
<evidence type="ECO:0000313" key="2">
    <source>
        <dbReference type="Proteomes" id="UP000294543"/>
    </source>
</evidence>